<evidence type="ECO:0000256" key="2">
    <source>
        <dbReference type="ARBA" id="ARBA00004418"/>
    </source>
</evidence>
<keyword evidence="12" id="KW-0346">Stress response</keyword>
<evidence type="ECO:0000256" key="5">
    <source>
        <dbReference type="ARBA" id="ARBA00013958"/>
    </source>
</evidence>
<dbReference type="InterPro" id="IPR009003">
    <property type="entry name" value="Peptidase_S1_PA"/>
</dbReference>
<dbReference type="SUPFAM" id="SSF50156">
    <property type="entry name" value="PDZ domain-like"/>
    <property type="match status" value="2"/>
</dbReference>
<dbReference type="InterPro" id="IPR041489">
    <property type="entry name" value="PDZ_6"/>
</dbReference>
<feature type="active site" description="Charge relay system" evidence="14">
    <location>
        <position position="274"/>
    </location>
</feature>
<evidence type="ECO:0000256" key="9">
    <source>
        <dbReference type="ARBA" id="ARBA00022764"/>
    </source>
</evidence>
<keyword evidence="17" id="KW-0472">Membrane</keyword>
<dbReference type="FunFam" id="2.40.10.120:FF:000007">
    <property type="entry name" value="Periplasmic serine endoprotease DegP-like"/>
    <property type="match status" value="1"/>
</dbReference>
<comment type="similarity">
    <text evidence="3">Belongs to the peptidase S1C family.</text>
</comment>
<dbReference type="InterPro" id="IPR001478">
    <property type="entry name" value="PDZ"/>
</dbReference>
<comment type="catalytic activity">
    <reaction evidence="1">
        <text>Acts on substrates that are at least partially unfolded. The cleavage site P1 residue is normally between a pair of hydrophobic residues, such as Val-|-Val.</text>
        <dbReference type="EC" id="3.4.21.107"/>
    </reaction>
</comment>
<dbReference type="Pfam" id="PF17820">
    <property type="entry name" value="PDZ_6"/>
    <property type="match status" value="1"/>
</dbReference>
<keyword evidence="6 19" id="KW-0645">Protease</keyword>
<keyword evidence="11" id="KW-0720">Serine protease</keyword>
<feature type="binding site" evidence="15">
    <location>
        <position position="201"/>
    </location>
    <ligand>
        <name>substrate</name>
    </ligand>
</feature>
<evidence type="ECO:0000256" key="7">
    <source>
        <dbReference type="ARBA" id="ARBA00022729"/>
    </source>
</evidence>
<reference evidence="19 20" key="1">
    <citation type="journal article" date="2013" name="Genome Announc.">
        <title>Genome sequences for three denitrifying bacterial strains isolated from a uranium- and nitrate-contaminated subsurface environment.</title>
        <authorList>
            <person name="Venkatramanan R."/>
            <person name="Prakash O."/>
            <person name="Woyke T."/>
            <person name="Chain P."/>
            <person name="Goodwin L.A."/>
            <person name="Watson D."/>
            <person name="Brooks S."/>
            <person name="Kostka J.E."/>
            <person name="Green S.J."/>
        </authorList>
    </citation>
    <scope>NUCLEOTIDE SEQUENCE [LARGE SCALE GENOMIC DNA]</scope>
    <source>
        <strain evidence="19 20">1NES1</strain>
    </source>
</reference>
<evidence type="ECO:0000256" key="15">
    <source>
        <dbReference type="PIRSR" id="PIRSR611782-2"/>
    </source>
</evidence>
<keyword evidence="9" id="KW-0574">Periplasm</keyword>
<keyword evidence="20" id="KW-1185">Reference proteome</keyword>
<name>N0B194_9HYPH</name>
<protein>
    <recommendedName>
        <fullName evidence="5">Probable periplasmic serine endoprotease DegP-like</fullName>
        <ecNumber evidence="4">3.4.21.107</ecNumber>
    </recommendedName>
    <alternativeName>
        <fullName evidence="13">Protease Do</fullName>
    </alternativeName>
</protein>
<evidence type="ECO:0000256" key="10">
    <source>
        <dbReference type="ARBA" id="ARBA00022801"/>
    </source>
</evidence>
<evidence type="ECO:0000256" key="1">
    <source>
        <dbReference type="ARBA" id="ARBA00001772"/>
    </source>
</evidence>
<organism evidence="19 20">
    <name type="scientific">Hyphomicrobium denitrificans 1NES1</name>
    <dbReference type="NCBI Taxonomy" id="670307"/>
    <lineage>
        <taxon>Bacteria</taxon>
        <taxon>Pseudomonadati</taxon>
        <taxon>Pseudomonadota</taxon>
        <taxon>Alphaproteobacteria</taxon>
        <taxon>Hyphomicrobiales</taxon>
        <taxon>Hyphomicrobiaceae</taxon>
        <taxon>Hyphomicrobium</taxon>
    </lineage>
</organism>
<evidence type="ECO:0000256" key="14">
    <source>
        <dbReference type="PIRSR" id="PIRSR611782-1"/>
    </source>
</evidence>
<dbReference type="PANTHER" id="PTHR22939">
    <property type="entry name" value="SERINE PROTEASE FAMILY S1C HTRA-RELATED"/>
    <property type="match status" value="1"/>
</dbReference>
<evidence type="ECO:0000259" key="18">
    <source>
        <dbReference type="PROSITE" id="PS50106"/>
    </source>
</evidence>
<dbReference type="Gene3D" id="2.30.42.10">
    <property type="match status" value="2"/>
</dbReference>
<dbReference type="InterPro" id="IPR011782">
    <property type="entry name" value="Pept_S1C_Do"/>
</dbReference>
<dbReference type="GO" id="GO:0042597">
    <property type="term" value="C:periplasmic space"/>
    <property type="evidence" value="ECO:0007669"/>
    <property type="project" value="UniProtKB-SubCell"/>
</dbReference>
<comment type="subcellular location">
    <subcellularLocation>
        <location evidence="2">Periplasm</location>
    </subcellularLocation>
</comment>
<dbReference type="RefSeq" id="WP_015597291.1">
    <property type="nucleotide sequence ID" value="NC_021172.1"/>
</dbReference>
<evidence type="ECO:0000256" key="11">
    <source>
        <dbReference type="ARBA" id="ARBA00022825"/>
    </source>
</evidence>
<evidence type="ECO:0000256" key="8">
    <source>
        <dbReference type="ARBA" id="ARBA00022737"/>
    </source>
</evidence>
<evidence type="ECO:0000256" key="6">
    <source>
        <dbReference type="ARBA" id="ARBA00022670"/>
    </source>
</evidence>
<feature type="active site" description="Charge relay system" evidence="14">
    <location>
        <position position="201"/>
    </location>
</feature>
<dbReference type="InterPro" id="IPR001940">
    <property type="entry name" value="Peptidase_S1C"/>
</dbReference>
<evidence type="ECO:0000256" key="3">
    <source>
        <dbReference type="ARBA" id="ARBA00010541"/>
    </source>
</evidence>
<dbReference type="CDD" id="cd10839">
    <property type="entry name" value="cpPDZ1_DegP-like"/>
    <property type="match status" value="1"/>
</dbReference>
<feature type="domain" description="PDZ" evidence="18">
    <location>
        <begin position="425"/>
        <end position="488"/>
    </location>
</feature>
<dbReference type="PRINTS" id="PR00834">
    <property type="entry name" value="PROTEASES2C"/>
</dbReference>
<dbReference type="Pfam" id="PF13180">
    <property type="entry name" value="PDZ_2"/>
    <property type="match status" value="1"/>
</dbReference>
<evidence type="ECO:0000313" key="19">
    <source>
        <dbReference type="EMBL" id="AGK57254.1"/>
    </source>
</evidence>
<dbReference type="Pfam" id="PF13365">
    <property type="entry name" value="Trypsin_2"/>
    <property type="match status" value="1"/>
</dbReference>
<accession>N0B194</accession>
<evidence type="ECO:0000256" key="17">
    <source>
        <dbReference type="SAM" id="Phobius"/>
    </source>
</evidence>
<dbReference type="EC" id="3.4.21.107" evidence="4"/>
<sequence length="528" mass="54007">MDLQNPGHNEIEVCGDGSPRKRKRRFIGAAGVTAAGGAAIAFLVAAAAVPVASPLSHVLALSGSAAAAEAASPPAAVMPSFANLVEKVKPAVVSIYVRSEETSPLTSWEQQGDNDEQGQQGQRGGPFQFFFGSPDGPQFGLPNIQPGPHVVRAQGSGFFITGDGYLVTNNHVVKNAKKVEVRTTGGKTYTAKIIGTDPKTDLALLKVDASEDFPHVAFASTLPKVGDWVVAMGNPFGLGGTVTAGIVSAQGRDIGSGPYDDYIQIDAPVNSGNSGGPTFNLNGEVIGINTAIYSPSGGSVGIAFDIPSTTAKSVVDQIKSTGKVTRGWIGVTIQPVTDDIAASMGLKSASGAIVDEPQSGGPAAEAGLKSGDVITHMDGMEVKDSRDLARKVGAVAPGQTIKLTVVHNGKERTVELTARSYPSDTLASNDDVNGQRPEFGMMLAPSSDVAGARADGVVVTGVNPGGVASEKGVQQGDVITAVGGKSVSAPRDVQTAIREAQNEGKSAILLHLKTADGGRFVALPLKQG</sequence>
<feature type="domain" description="PDZ" evidence="18">
    <location>
        <begin position="314"/>
        <end position="384"/>
    </location>
</feature>
<feature type="compositionally biased region" description="Low complexity" evidence="16">
    <location>
        <begin position="117"/>
        <end position="127"/>
    </location>
</feature>
<dbReference type="Gene3D" id="2.40.10.120">
    <property type="match status" value="1"/>
</dbReference>
<feature type="region of interest" description="Disordered" evidence="16">
    <location>
        <begin position="103"/>
        <end position="127"/>
    </location>
</feature>
<gene>
    <name evidence="19" type="ORF">HYPDE_27873</name>
</gene>
<dbReference type="GO" id="GO:0006508">
    <property type="term" value="P:proteolysis"/>
    <property type="evidence" value="ECO:0007669"/>
    <property type="project" value="UniProtKB-KW"/>
</dbReference>
<dbReference type="STRING" id="670307.HYPDE_27873"/>
<dbReference type="SMART" id="SM00228">
    <property type="entry name" value="PDZ"/>
    <property type="match status" value="2"/>
</dbReference>
<evidence type="ECO:0000256" key="16">
    <source>
        <dbReference type="SAM" id="MobiDB-lite"/>
    </source>
</evidence>
<dbReference type="HOGENOM" id="CLU_020120_1_0_5"/>
<keyword evidence="7" id="KW-0732">Signal</keyword>
<dbReference type="PROSITE" id="PS50106">
    <property type="entry name" value="PDZ"/>
    <property type="match status" value="2"/>
</dbReference>
<dbReference type="Proteomes" id="UP000005952">
    <property type="component" value="Chromosome"/>
</dbReference>
<feature type="binding site" evidence="15">
    <location>
        <begin position="272"/>
        <end position="274"/>
    </location>
    <ligand>
        <name>substrate</name>
    </ligand>
</feature>
<evidence type="ECO:0000256" key="12">
    <source>
        <dbReference type="ARBA" id="ARBA00023016"/>
    </source>
</evidence>
<feature type="transmembrane region" description="Helical" evidence="17">
    <location>
        <begin position="26"/>
        <end position="49"/>
    </location>
</feature>
<dbReference type="SUPFAM" id="SSF50494">
    <property type="entry name" value="Trypsin-like serine proteases"/>
    <property type="match status" value="1"/>
</dbReference>
<evidence type="ECO:0000313" key="20">
    <source>
        <dbReference type="Proteomes" id="UP000005952"/>
    </source>
</evidence>
<dbReference type="GO" id="GO:0004252">
    <property type="term" value="F:serine-type endopeptidase activity"/>
    <property type="evidence" value="ECO:0007669"/>
    <property type="project" value="InterPro"/>
</dbReference>
<dbReference type="eggNOG" id="COG0265">
    <property type="taxonomic scope" value="Bacteria"/>
</dbReference>
<keyword evidence="17" id="KW-0812">Transmembrane</keyword>
<dbReference type="AlphaFoldDB" id="N0B194"/>
<keyword evidence="10" id="KW-0378">Hydrolase</keyword>
<keyword evidence="17" id="KW-1133">Transmembrane helix</keyword>
<evidence type="ECO:0000256" key="13">
    <source>
        <dbReference type="ARBA" id="ARBA00032850"/>
    </source>
</evidence>
<proteinExistence type="inferred from homology"/>
<evidence type="ECO:0000256" key="4">
    <source>
        <dbReference type="ARBA" id="ARBA00013035"/>
    </source>
</evidence>
<feature type="active site" description="Charge relay system" evidence="14">
    <location>
        <position position="171"/>
    </location>
</feature>
<keyword evidence="8" id="KW-0677">Repeat</keyword>
<dbReference type="NCBIfam" id="TIGR02037">
    <property type="entry name" value="degP_htrA_DO"/>
    <property type="match status" value="1"/>
</dbReference>
<dbReference type="EMBL" id="CP005587">
    <property type="protein sequence ID" value="AGK57254.1"/>
    <property type="molecule type" value="Genomic_DNA"/>
</dbReference>
<dbReference type="KEGG" id="hdt:HYPDE_27873"/>
<dbReference type="PANTHER" id="PTHR22939:SF130">
    <property type="entry name" value="PERIPLASMIC SERINE ENDOPROTEASE DEGP-LIKE-RELATED"/>
    <property type="match status" value="1"/>
</dbReference>
<feature type="binding site" evidence="15">
    <location>
        <position position="171"/>
    </location>
    <ligand>
        <name>substrate</name>
    </ligand>
</feature>
<dbReference type="InterPro" id="IPR036034">
    <property type="entry name" value="PDZ_sf"/>
</dbReference>